<evidence type="ECO:0000313" key="1">
    <source>
        <dbReference type="EMBL" id="TVO74845.1"/>
    </source>
</evidence>
<keyword evidence="2" id="KW-1185">Reference proteome</keyword>
<gene>
    <name evidence="1" type="ORF">FHP88_10135</name>
</gene>
<protein>
    <submittedName>
        <fullName evidence="1">Uncharacterized protein</fullName>
    </submittedName>
</protein>
<dbReference type="AlphaFoldDB" id="A0A558DN28"/>
<dbReference type="OrthoDB" id="6199221at2"/>
<dbReference type="RefSeq" id="WP_144358931.1">
    <property type="nucleotide sequence ID" value="NZ_VMNH01000010.1"/>
</dbReference>
<name>A0A558DN28_9GAMM</name>
<sequence length="89" mass="10160">MKPTADQLKAALEVARKMRGQGDDPDSLAQSVLYLYQRDAMLERILLHLERFLQFGLPEEEHAKLVRLIEEAKAQERAEKGGYSDDFGL</sequence>
<proteinExistence type="predicted"/>
<evidence type="ECO:0000313" key="2">
    <source>
        <dbReference type="Proteomes" id="UP000316649"/>
    </source>
</evidence>
<dbReference type="Proteomes" id="UP000316649">
    <property type="component" value="Unassembled WGS sequence"/>
</dbReference>
<dbReference type="EMBL" id="VMNH01000010">
    <property type="protein sequence ID" value="TVO74845.1"/>
    <property type="molecule type" value="Genomic_DNA"/>
</dbReference>
<organism evidence="1 2">
    <name type="scientific">Sedimenticola selenatireducens</name>
    <dbReference type="NCBI Taxonomy" id="191960"/>
    <lineage>
        <taxon>Bacteria</taxon>
        <taxon>Pseudomonadati</taxon>
        <taxon>Pseudomonadota</taxon>
        <taxon>Gammaproteobacteria</taxon>
        <taxon>Chromatiales</taxon>
        <taxon>Sedimenticolaceae</taxon>
        <taxon>Sedimenticola</taxon>
    </lineage>
</organism>
<comment type="caution">
    <text evidence="1">The sequence shown here is derived from an EMBL/GenBank/DDBJ whole genome shotgun (WGS) entry which is preliminary data.</text>
</comment>
<accession>A0A558DN28</accession>
<reference evidence="1 2" key="1">
    <citation type="submission" date="2019-07" db="EMBL/GenBank/DDBJ databases">
        <title>The pathways for chlorine oxyanion respiration interact through the shared metabolite chlorate.</title>
        <authorList>
            <person name="Barnum T.P."/>
            <person name="Cheng Y."/>
            <person name="Hill K.A."/>
            <person name="Lucas L.N."/>
            <person name="Carlson H.K."/>
            <person name="Coates J.D."/>
        </authorList>
    </citation>
    <scope>NUCLEOTIDE SEQUENCE [LARGE SCALE GENOMIC DNA]</scope>
    <source>
        <strain evidence="1 2">BK-1</strain>
    </source>
</reference>